<protein>
    <submittedName>
        <fullName evidence="3">HNH endonuclease</fullName>
    </submittedName>
</protein>
<dbReference type="GO" id="GO:0004519">
    <property type="term" value="F:endonuclease activity"/>
    <property type="evidence" value="ECO:0007669"/>
    <property type="project" value="UniProtKB-KW"/>
</dbReference>
<evidence type="ECO:0000313" key="4">
    <source>
        <dbReference type="Proteomes" id="UP000199385"/>
    </source>
</evidence>
<dbReference type="Pfam" id="PF13391">
    <property type="entry name" value="HNH_2"/>
    <property type="match status" value="1"/>
</dbReference>
<keyword evidence="3" id="KW-0540">Nuclease</keyword>
<organism evidence="3 4">
    <name type="scientific">Micromonospora auratinigra</name>
    <dbReference type="NCBI Taxonomy" id="261654"/>
    <lineage>
        <taxon>Bacteria</taxon>
        <taxon>Bacillati</taxon>
        <taxon>Actinomycetota</taxon>
        <taxon>Actinomycetes</taxon>
        <taxon>Micromonosporales</taxon>
        <taxon>Micromonosporaceae</taxon>
        <taxon>Micromonospora</taxon>
    </lineage>
</organism>
<dbReference type="AlphaFoldDB" id="A0A1A9A8R8"/>
<gene>
    <name evidence="3" type="ORF">GA0070611_5668</name>
</gene>
<dbReference type="EMBL" id="LT594323">
    <property type="protein sequence ID" value="SBT52509.1"/>
    <property type="molecule type" value="Genomic_DNA"/>
</dbReference>
<proteinExistence type="predicted"/>
<reference evidence="4" key="1">
    <citation type="submission" date="2016-06" db="EMBL/GenBank/DDBJ databases">
        <authorList>
            <person name="Varghese N."/>
            <person name="Submissions Spin"/>
        </authorList>
    </citation>
    <scope>NUCLEOTIDE SEQUENCE [LARGE SCALE GENOMIC DNA]</scope>
    <source>
        <strain evidence="4">DSM 44815</strain>
    </source>
</reference>
<dbReference type="Proteomes" id="UP000199385">
    <property type="component" value="Chromosome I"/>
</dbReference>
<evidence type="ECO:0000313" key="3">
    <source>
        <dbReference type="EMBL" id="SBT52509.1"/>
    </source>
</evidence>
<accession>A0A1A9A8R8</accession>
<dbReference type="InterPro" id="IPR003615">
    <property type="entry name" value="HNH_nuc"/>
</dbReference>
<keyword evidence="3" id="KW-0255">Endonuclease</keyword>
<dbReference type="RefSeq" id="WP_197675812.1">
    <property type="nucleotide sequence ID" value="NZ_LT594323.1"/>
</dbReference>
<dbReference type="STRING" id="261654.GA0070611_5668"/>
<keyword evidence="4" id="KW-1185">Reference proteome</keyword>
<sequence>MQAEVPGHHQFTRLMKGPYGPAVVEANRAYLDVAVPDPAGTERDYWTLSCLPSTTRDPQRLSAVTMRTMETFVLHTPLGEAAVGVAEGYLIVRRSVLRQHWPTARAFQRDFPGLTEEDCDYRDARPDQVRVNGTHDQLVAALRDDRFAQAVRDLTSHLLKARRTRVLGHNRLLVDEVLDRDSRPGEWIYPVNEKDANWGYEHGVLETFAGFTGGEIVDWHIATCFHQIRAGDRLWAYAALPYQRIVGVGVVWTDPFLWSDGTTSERRIMIKWDGALTEFLLSHEVAGAEVLETKVQTVRALKTTESDRLAVALAKESAPAGQGMTEGRRYRLAQVTARQGQADFRRRLMDAYDGACAISGCDVPAVLQAAHIDPYDGPSTNRVTNGLLLRADLHNLFDEGLLWIDDAYRVRVATDLDHYQDFDGRKVRPTVDPRHAPDRQALRRHRQEWGIE</sequence>
<name>A0A1A9A8R8_9ACTN</name>
<dbReference type="PATRIC" id="fig|261654.4.peg.5742"/>
<feature type="domain" description="HNH nuclease" evidence="2">
    <location>
        <begin position="356"/>
        <end position="405"/>
    </location>
</feature>
<keyword evidence="3" id="KW-0378">Hydrolase</keyword>
<feature type="region of interest" description="Disordered" evidence="1">
    <location>
        <begin position="423"/>
        <end position="452"/>
    </location>
</feature>
<evidence type="ECO:0000256" key="1">
    <source>
        <dbReference type="SAM" id="MobiDB-lite"/>
    </source>
</evidence>
<evidence type="ECO:0000259" key="2">
    <source>
        <dbReference type="Pfam" id="PF13391"/>
    </source>
</evidence>